<dbReference type="PANTHER" id="PTHR33129:SF1">
    <property type="entry name" value="ATP-BINDING PROTEIN"/>
    <property type="match status" value="1"/>
</dbReference>
<dbReference type="AlphaFoldDB" id="A0A3N4JZI9"/>
<dbReference type="OrthoDB" id="5365583at2759"/>
<evidence type="ECO:0000313" key="2">
    <source>
        <dbReference type="Proteomes" id="UP000276215"/>
    </source>
</evidence>
<name>A0A3N4JZI9_9PEZI</name>
<dbReference type="Proteomes" id="UP000276215">
    <property type="component" value="Unassembled WGS sequence"/>
</dbReference>
<dbReference type="PANTHER" id="PTHR33129">
    <property type="entry name" value="PROTEIN KINASE DOMAIN-CONTAINING PROTEIN-RELATED"/>
    <property type="match status" value="1"/>
</dbReference>
<keyword evidence="2" id="KW-1185">Reference proteome</keyword>
<gene>
    <name evidence="1" type="ORF">L873DRAFT_1860351</name>
</gene>
<proteinExistence type="predicted"/>
<reference evidence="1 2" key="1">
    <citation type="journal article" date="2018" name="Nat. Ecol. Evol.">
        <title>Pezizomycetes genomes reveal the molecular basis of ectomycorrhizal truffle lifestyle.</title>
        <authorList>
            <person name="Murat C."/>
            <person name="Payen T."/>
            <person name="Noel B."/>
            <person name="Kuo A."/>
            <person name="Morin E."/>
            <person name="Chen J."/>
            <person name="Kohler A."/>
            <person name="Krizsan K."/>
            <person name="Balestrini R."/>
            <person name="Da Silva C."/>
            <person name="Montanini B."/>
            <person name="Hainaut M."/>
            <person name="Levati E."/>
            <person name="Barry K.W."/>
            <person name="Belfiori B."/>
            <person name="Cichocki N."/>
            <person name="Clum A."/>
            <person name="Dockter R.B."/>
            <person name="Fauchery L."/>
            <person name="Guy J."/>
            <person name="Iotti M."/>
            <person name="Le Tacon F."/>
            <person name="Lindquist E.A."/>
            <person name="Lipzen A."/>
            <person name="Malagnac F."/>
            <person name="Mello A."/>
            <person name="Molinier V."/>
            <person name="Miyauchi S."/>
            <person name="Poulain J."/>
            <person name="Riccioni C."/>
            <person name="Rubini A."/>
            <person name="Sitrit Y."/>
            <person name="Splivallo R."/>
            <person name="Traeger S."/>
            <person name="Wang M."/>
            <person name="Zifcakova L."/>
            <person name="Wipf D."/>
            <person name="Zambonelli A."/>
            <person name="Paolocci F."/>
            <person name="Nowrousian M."/>
            <person name="Ottonello S."/>
            <person name="Baldrian P."/>
            <person name="Spatafora J.W."/>
            <person name="Henrissat B."/>
            <person name="Nagy L.G."/>
            <person name="Aury J.M."/>
            <person name="Wincker P."/>
            <person name="Grigoriev I.V."/>
            <person name="Bonfante P."/>
            <person name="Martin F.M."/>
        </authorList>
    </citation>
    <scope>NUCLEOTIDE SEQUENCE [LARGE SCALE GENOMIC DNA]</scope>
    <source>
        <strain evidence="1 2">120613-1</strain>
    </source>
</reference>
<accession>A0A3N4JZI9</accession>
<dbReference type="EMBL" id="ML120362">
    <property type="protein sequence ID" value="RPB03463.1"/>
    <property type="molecule type" value="Genomic_DNA"/>
</dbReference>
<sequence length="538" mass="61172">MQDLYDELWGKHFHPGYKVNLNETGDKTFPDLEFAKGKKEQVFNILKVRSKLPCGMNQLLVCQEFEMIKHKLLETGIPVRNLNLDCKIASQPSSGKSFFLSYLLVLRILAGQPTIFRRNDSHYYLFDSNSHGSKTDANSLFDLSQDQKRVLWILTDGVLEGEGWNDKGHSWFGVLAVSPKNLRGSRKWVKDRNVGSRNMRKWEWDEIVAAFSLESSEPPTPCQISMLFTTFTCLGPIARTCLQSISLRDAKAYNRSLKMYLDKVDDEIDTFIVQGGFQTVDSSIHQHASHMIAIIDPSDDRLSCKAQITSRWIAHKVFEKAQIKSQLNCFELYKYLTHQDPLRSAAGWFFEGYTHDWFGKGGSFEADELLIKDNNTPPLKFKTNESKSLNYFMDANNLATQVRVEGGQGVEQDAIGKYFLPYNANFESVDGLVFSDLDTLILLQITIAKSHDIKLCRVKKLCKSLPATIKNIHIVFIIPEDYISEYLSIQSVPEASDVKPRATDLTINQFRLVLTEEIMQLMAVDGPFKVRDGGLVFG</sequence>
<protein>
    <submittedName>
        <fullName evidence="1">Uncharacterized protein</fullName>
    </submittedName>
</protein>
<evidence type="ECO:0000313" key="1">
    <source>
        <dbReference type="EMBL" id="RPB03463.1"/>
    </source>
</evidence>
<organism evidence="1 2">
    <name type="scientific">Choiromyces venosus 120613-1</name>
    <dbReference type="NCBI Taxonomy" id="1336337"/>
    <lineage>
        <taxon>Eukaryota</taxon>
        <taxon>Fungi</taxon>
        <taxon>Dikarya</taxon>
        <taxon>Ascomycota</taxon>
        <taxon>Pezizomycotina</taxon>
        <taxon>Pezizomycetes</taxon>
        <taxon>Pezizales</taxon>
        <taxon>Tuberaceae</taxon>
        <taxon>Choiromyces</taxon>
    </lineage>
</organism>
<dbReference type="InterPro" id="IPR052980">
    <property type="entry name" value="Crinkler_effector"/>
</dbReference>